<dbReference type="InterPro" id="IPR041662">
    <property type="entry name" value="SusD-like_2"/>
</dbReference>
<dbReference type="Pfam" id="PF12771">
    <property type="entry name" value="SusD-like_2"/>
    <property type="match status" value="1"/>
</dbReference>
<dbReference type="SUPFAM" id="SSF48452">
    <property type="entry name" value="TPR-like"/>
    <property type="match status" value="1"/>
</dbReference>
<dbReference type="Gene3D" id="1.25.40.390">
    <property type="match status" value="1"/>
</dbReference>
<sequence>MKKAIYQFVLPAMILIGASGCKKSFEELSENKNKPTSVPASLLFTGVENSMVDLPDSQNEIYGQYYLYNYDYYGNNRYDFGSGDDYYTVLKNVQAMEDQAIKGGSGTVNPYSALGKFFRAYFFSKMSLEMGDIPMSQALQGLNALNPVYDKQKDVMKQCLGLLESANTDLAALIAKGDNTLAGDIFLGNNLAQWQKVVNALHIRLLIQLSKVASDTDLNIPQQFASIFTNPSKYPLMTSAADNLQYNFIGTISQNYYPQNPDNFGQSGSRKNMSSTYVGLLTQLKDPRVFVTAEPSRYLVDNQKQSPTDFASFVGADPGLDLGVMYNNAGQQKYSFLNRKRYYSTYTGEPSIQIGYAEQMFNIAEGLWRGWAVGSTEDYYIAGIKASMASYGIPENGSFTAYFYRPGSTSVINPANYDTYTINTNFNNYYAQSAVKFTNDPAGLTKILQQKYLALFRHSGLESYFTYRRTGVPTFTTGPGTGNGARIAWRFQYPSAERTANTKNYTDALNSQYGGNDDINGKMYILK</sequence>
<reference evidence="1" key="1">
    <citation type="submission" date="2022-04" db="EMBL/GenBank/DDBJ databases">
        <title>Mucilaginibacter sp. RS28 isolated from freshwater.</title>
        <authorList>
            <person name="Ko S.-R."/>
        </authorList>
    </citation>
    <scope>NUCLEOTIDE SEQUENCE</scope>
    <source>
        <strain evidence="1">RS28</strain>
    </source>
</reference>
<evidence type="ECO:0000313" key="1">
    <source>
        <dbReference type="EMBL" id="MCJ8209590.1"/>
    </source>
</evidence>
<dbReference type="EMBL" id="JALJEJ010000003">
    <property type="protein sequence ID" value="MCJ8209590.1"/>
    <property type="molecule type" value="Genomic_DNA"/>
</dbReference>
<dbReference type="InterPro" id="IPR011990">
    <property type="entry name" value="TPR-like_helical_dom_sf"/>
</dbReference>
<proteinExistence type="predicted"/>
<protein>
    <submittedName>
        <fullName evidence="1">SusD/RagB family nutrient-binding outer membrane lipoprotein</fullName>
    </submittedName>
</protein>
<gene>
    <name evidence="1" type="ORF">MUY27_07705</name>
</gene>
<keyword evidence="1" id="KW-0449">Lipoprotein</keyword>
<dbReference type="AlphaFoldDB" id="A0A9X1X3S6"/>
<dbReference type="Proteomes" id="UP001139450">
    <property type="component" value="Unassembled WGS sequence"/>
</dbReference>
<organism evidence="1 2">
    <name type="scientific">Mucilaginibacter straminoryzae</name>
    <dbReference type="NCBI Taxonomy" id="2932774"/>
    <lineage>
        <taxon>Bacteria</taxon>
        <taxon>Pseudomonadati</taxon>
        <taxon>Bacteroidota</taxon>
        <taxon>Sphingobacteriia</taxon>
        <taxon>Sphingobacteriales</taxon>
        <taxon>Sphingobacteriaceae</taxon>
        <taxon>Mucilaginibacter</taxon>
    </lineage>
</organism>
<comment type="caution">
    <text evidence="1">The sequence shown here is derived from an EMBL/GenBank/DDBJ whole genome shotgun (WGS) entry which is preliminary data.</text>
</comment>
<keyword evidence="2" id="KW-1185">Reference proteome</keyword>
<accession>A0A9X1X3S6</accession>
<dbReference type="PROSITE" id="PS51257">
    <property type="entry name" value="PROKAR_LIPOPROTEIN"/>
    <property type="match status" value="1"/>
</dbReference>
<name>A0A9X1X3S6_9SPHI</name>
<evidence type="ECO:0000313" key="2">
    <source>
        <dbReference type="Proteomes" id="UP001139450"/>
    </source>
</evidence>
<dbReference type="RefSeq" id="WP_245129426.1">
    <property type="nucleotide sequence ID" value="NZ_JALJEJ010000003.1"/>
</dbReference>